<dbReference type="Proteomes" id="UP000424462">
    <property type="component" value="Chromosome"/>
</dbReference>
<evidence type="ECO:0000256" key="1">
    <source>
        <dbReference type="ARBA" id="ARBA00007637"/>
    </source>
</evidence>
<name>A0A6B8W5M9_9CORY</name>
<evidence type="ECO:0000313" key="3">
    <source>
        <dbReference type="EMBL" id="QGU06226.1"/>
    </source>
</evidence>
<dbReference type="KEGG" id="cok:COCCU_01315"/>
<proteinExistence type="inferred from homology"/>
<dbReference type="InterPro" id="IPR001509">
    <property type="entry name" value="Epimerase_deHydtase"/>
</dbReference>
<dbReference type="InterPro" id="IPR036291">
    <property type="entry name" value="NAD(P)-bd_dom_sf"/>
</dbReference>
<reference evidence="3 4" key="1">
    <citation type="submission" date="2019-11" db="EMBL/GenBank/DDBJ databases">
        <title>Complete genome sequence of Corynebacterium kalinowskii 1959, a novel Corynebacterium species isolated from soil of a small paddock in Vilsendorf, Germany.</title>
        <authorList>
            <person name="Schaffert L."/>
            <person name="Ruwe M."/>
            <person name="Milse J."/>
            <person name="Hanuschka K."/>
            <person name="Ortseifen V."/>
            <person name="Droste J."/>
            <person name="Brandt D."/>
            <person name="Schlueter L."/>
            <person name="Kutter Y."/>
            <person name="Vinke S."/>
            <person name="Viehoefer P."/>
            <person name="Jacob L."/>
            <person name="Luebke N.-C."/>
            <person name="Schulte-Berndt E."/>
            <person name="Hain C."/>
            <person name="Linder M."/>
            <person name="Schmidt P."/>
            <person name="Wollenschlaeger L."/>
            <person name="Luttermann T."/>
            <person name="Thieme E."/>
            <person name="Hassa J."/>
            <person name="Haak M."/>
            <person name="Wittchen M."/>
            <person name="Mentz A."/>
            <person name="Persicke M."/>
            <person name="Busche T."/>
            <person name="Ruckert C."/>
        </authorList>
    </citation>
    <scope>NUCLEOTIDE SEQUENCE [LARGE SCALE GENOMIC DNA]</scope>
    <source>
        <strain evidence="3 4">2039</strain>
    </source>
</reference>
<sequence length="335" mass="36277">MNYLRKEPIKALVTGSADFIGSHLVDYLIAQGHEVIALDDLSHGRLSNLSAALHSGRLKFLHVDLLSADLDALVAQYRPDVIFHLGAQIDVRTSVENPVRDAEANILATIRLAEAARKHGVHKVVLTSSDGTLYSRPGEFPVGEGVPVDPHSSSAASKYAAEVYLNTFRNLYGLDCSHIAPANVYGPRQNPDGEAGVVATFAQRLLAGETTHVYGDGSHTRDYVYVGDVVRALYLAAGKRGSGMRFNIGTGVETTDRQLHTLVAETIGVPDEPDFLPAGLGDLPRSALSSGLAHRELGWQPLVPLREGIRLTVEHFHKAQSKFDTVSTHAWKVQI</sequence>
<dbReference type="GO" id="GO:0003978">
    <property type="term" value="F:UDP-glucose 4-epimerase activity"/>
    <property type="evidence" value="ECO:0007669"/>
    <property type="project" value="UniProtKB-EC"/>
</dbReference>
<evidence type="ECO:0000259" key="2">
    <source>
        <dbReference type="Pfam" id="PF01370"/>
    </source>
</evidence>
<dbReference type="EC" id="5.1.3.2" evidence="3"/>
<accession>A0A6B8W5M9</accession>
<comment type="similarity">
    <text evidence="1">Belongs to the NAD(P)-dependent epimerase/dehydratase family.</text>
</comment>
<keyword evidence="3" id="KW-0413">Isomerase</keyword>
<dbReference type="SUPFAM" id="SSF51735">
    <property type="entry name" value="NAD(P)-binding Rossmann-fold domains"/>
    <property type="match status" value="1"/>
</dbReference>
<dbReference type="Gene3D" id="3.40.50.720">
    <property type="entry name" value="NAD(P)-binding Rossmann-like Domain"/>
    <property type="match status" value="1"/>
</dbReference>
<feature type="domain" description="NAD-dependent epimerase/dehydratase" evidence="2">
    <location>
        <begin position="11"/>
        <end position="249"/>
    </location>
</feature>
<evidence type="ECO:0000313" key="4">
    <source>
        <dbReference type="Proteomes" id="UP000424462"/>
    </source>
</evidence>
<gene>
    <name evidence="3" type="ORF">COCCU_01315</name>
</gene>
<organism evidence="3 4">
    <name type="scientific">Corynebacterium occultum</name>
    <dbReference type="NCBI Taxonomy" id="2675219"/>
    <lineage>
        <taxon>Bacteria</taxon>
        <taxon>Bacillati</taxon>
        <taxon>Actinomycetota</taxon>
        <taxon>Actinomycetes</taxon>
        <taxon>Mycobacteriales</taxon>
        <taxon>Corynebacteriaceae</taxon>
        <taxon>Corynebacterium</taxon>
    </lineage>
</organism>
<dbReference type="Pfam" id="PF01370">
    <property type="entry name" value="Epimerase"/>
    <property type="match status" value="1"/>
</dbReference>
<dbReference type="Gene3D" id="3.90.25.10">
    <property type="entry name" value="UDP-galactose 4-epimerase, domain 1"/>
    <property type="match status" value="1"/>
</dbReference>
<protein>
    <submittedName>
        <fullName evidence="3">UDP-glucose 4-epimerase</fullName>
        <ecNumber evidence="3">5.1.3.2</ecNumber>
    </submittedName>
</protein>
<keyword evidence="4" id="KW-1185">Reference proteome</keyword>
<dbReference type="AlphaFoldDB" id="A0A6B8W5M9"/>
<dbReference type="PANTHER" id="PTHR43000">
    <property type="entry name" value="DTDP-D-GLUCOSE 4,6-DEHYDRATASE-RELATED"/>
    <property type="match status" value="1"/>
</dbReference>
<dbReference type="EMBL" id="CP046455">
    <property type="protein sequence ID" value="QGU06226.1"/>
    <property type="molecule type" value="Genomic_DNA"/>
</dbReference>